<dbReference type="Pfam" id="PF01583">
    <property type="entry name" value="APS_kinase"/>
    <property type="match status" value="1"/>
</dbReference>
<dbReference type="FunFam" id="3.40.50.300:FF:000212">
    <property type="entry name" value="Adenylyl-sulfate kinase"/>
    <property type="match status" value="1"/>
</dbReference>
<evidence type="ECO:0000256" key="9">
    <source>
        <dbReference type="ARBA" id="ARBA00022840"/>
    </source>
</evidence>
<keyword evidence="9 13" id="KW-0067">ATP-binding</keyword>
<comment type="catalytic activity">
    <reaction evidence="1 13 14">
        <text>adenosine 5'-phosphosulfate + ATP = 3'-phosphoadenylyl sulfate + ADP + H(+)</text>
        <dbReference type="Rhea" id="RHEA:24152"/>
        <dbReference type="ChEBI" id="CHEBI:15378"/>
        <dbReference type="ChEBI" id="CHEBI:30616"/>
        <dbReference type="ChEBI" id="CHEBI:58243"/>
        <dbReference type="ChEBI" id="CHEBI:58339"/>
        <dbReference type="ChEBI" id="CHEBI:456216"/>
        <dbReference type="EC" id="2.7.1.25"/>
    </reaction>
</comment>
<sequence>MTEVVERKATNVHWHGGEVTRGDRAAMLGHKGVTLWFTGLSGSGKSTVAVAVEKALAARGVLSYRLDGDNIRLGINSNLGFSAEDRQENIRRVGEISKLFADTGVVVLSSFISPYSEDRALVRKIHEEGDLPFMEVFIDCSLEAAEERDPKGLYKKARAGEIRGFTGIDDPYEAPVNAELHLRTDEMSLEEEVEAVIKSLQERGIII</sequence>
<dbReference type="InterPro" id="IPR002891">
    <property type="entry name" value="APS"/>
</dbReference>
<feature type="active site" description="Phosphoserine intermediate" evidence="13">
    <location>
        <position position="113"/>
    </location>
</feature>
<dbReference type="Gene3D" id="3.40.50.300">
    <property type="entry name" value="P-loop containing nucleotide triphosphate hydrolases"/>
    <property type="match status" value="1"/>
</dbReference>
<evidence type="ECO:0000256" key="5">
    <source>
        <dbReference type="ARBA" id="ARBA00012121"/>
    </source>
</evidence>
<protein>
    <recommendedName>
        <fullName evidence="5 13">Adenylyl-sulfate kinase</fullName>
        <ecNumber evidence="5 13">2.7.1.25</ecNumber>
    </recommendedName>
    <alternativeName>
        <fullName evidence="11 13">APS kinase</fullName>
    </alternativeName>
    <alternativeName>
        <fullName evidence="12 13">ATP adenosine-5'-phosphosulfate 3'-phosphotransferase</fullName>
    </alternativeName>
    <alternativeName>
        <fullName evidence="10 13">Adenosine-5'-phosphosulfate kinase</fullName>
    </alternativeName>
</protein>
<evidence type="ECO:0000256" key="13">
    <source>
        <dbReference type="HAMAP-Rule" id="MF_00065"/>
    </source>
</evidence>
<dbReference type="EC" id="2.7.1.25" evidence="5 13"/>
<dbReference type="InterPro" id="IPR059117">
    <property type="entry name" value="APS_kinase_dom"/>
</dbReference>
<keyword evidence="18" id="KW-1185">Reference proteome</keyword>
<feature type="domain" description="APS kinase" evidence="15">
    <location>
        <begin position="31"/>
        <end position="182"/>
    </location>
</feature>
<evidence type="ECO:0000256" key="4">
    <source>
        <dbReference type="ARBA" id="ARBA00007008"/>
    </source>
</evidence>
<evidence type="ECO:0000313" key="18">
    <source>
        <dbReference type="Proteomes" id="UP000464675"/>
    </source>
</evidence>
<proteinExistence type="inferred from homology"/>
<comment type="similarity">
    <text evidence="4 13 14">Belongs to the APS kinase family.</text>
</comment>
<dbReference type="GO" id="GO:0070814">
    <property type="term" value="P:hydrogen sulfide biosynthetic process"/>
    <property type="evidence" value="ECO:0007669"/>
    <property type="project" value="UniProtKB-UniRule"/>
</dbReference>
<organism evidence="16 19">
    <name type="scientific">Microbulbifer hydrolyticus</name>
    <dbReference type="NCBI Taxonomy" id="48074"/>
    <lineage>
        <taxon>Bacteria</taxon>
        <taxon>Pseudomonadati</taxon>
        <taxon>Pseudomonadota</taxon>
        <taxon>Gammaproteobacteria</taxon>
        <taxon>Cellvibrionales</taxon>
        <taxon>Microbulbiferaceae</taxon>
        <taxon>Microbulbifer</taxon>
    </lineage>
</organism>
<evidence type="ECO:0000313" key="17">
    <source>
        <dbReference type="EMBL" id="QHQ38925.1"/>
    </source>
</evidence>
<dbReference type="GO" id="GO:0005524">
    <property type="term" value="F:ATP binding"/>
    <property type="evidence" value="ECO:0007669"/>
    <property type="project" value="UniProtKB-UniRule"/>
</dbReference>
<keyword evidence="13" id="KW-0597">Phosphoprotein</keyword>
<dbReference type="PANTHER" id="PTHR11055:SF1">
    <property type="entry name" value="PAPS SYNTHETASE, ISOFORM D"/>
    <property type="match status" value="1"/>
</dbReference>
<dbReference type="NCBIfam" id="NF003013">
    <property type="entry name" value="PRK03846.1"/>
    <property type="match status" value="1"/>
</dbReference>
<evidence type="ECO:0000256" key="8">
    <source>
        <dbReference type="ARBA" id="ARBA00022777"/>
    </source>
</evidence>
<evidence type="ECO:0000256" key="6">
    <source>
        <dbReference type="ARBA" id="ARBA00022679"/>
    </source>
</evidence>
<reference evidence="16 19" key="2">
    <citation type="submission" date="2020-08" db="EMBL/GenBank/DDBJ databases">
        <title>Genomic Encyclopedia of Type Strains, Phase IV (KMG-IV): sequencing the most valuable type-strain genomes for metagenomic binning, comparative biology and taxonomic classification.</title>
        <authorList>
            <person name="Goeker M."/>
        </authorList>
    </citation>
    <scope>NUCLEOTIDE SEQUENCE [LARGE SCALE GENOMIC DNA]</scope>
    <source>
        <strain evidence="16 19">DSM 11525</strain>
    </source>
</reference>
<dbReference type="CDD" id="cd02027">
    <property type="entry name" value="APSK"/>
    <property type="match status" value="1"/>
</dbReference>
<dbReference type="RefSeq" id="WP_161858252.1">
    <property type="nucleotide sequence ID" value="NZ_CP047491.1"/>
</dbReference>
<evidence type="ECO:0000256" key="12">
    <source>
        <dbReference type="ARBA" id="ARBA00031464"/>
    </source>
</evidence>
<evidence type="ECO:0000256" key="1">
    <source>
        <dbReference type="ARBA" id="ARBA00001823"/>
    </source>
</evidence>
<evidence type="ECO:0000259" key="15">
    <source>
        <dbReference type="Pfam" id="PF01583"/>
    </source>
</evidence>
<dbReference type="PANTHER" id="PTHR11055">
    <property type="entry name" value="BIFUNCTIONAL 3'-PHOSPHOADENOSINE 5'-PHOSPHOSULFATE SYNTHASE"/>
    <property type="match status" value="1"/>
</dbReference>
<dbReference type="AlphaFoldDB" id="A0A6P1TB08"/>
<dbReference type="Proteomes" id="UP000563601">
    <property type="component" value="Unassembled WGS sequence"/>
</dbReference>
<gene>
    <name evidence="13 17" type="primary">cysC</name>
    <name evidence="17" type="ORF">GTQ55_07970</name>
    <name evidence="16" type="ORF">HNQ53_000798</name>
</gene>
<dbReference type="InterPro" id="IPR027417">
    <property type="entry name" value="P-loop_NTPase"/>
</dbReference>
<name>A0A6P1TB08_9GAMM</name>
<dbReference type="HAMAP" id="MF_00065">
    <property type="entry name" value="Adenylyl_sulf_kinase"/>
    <property type="match status" value="1"/>
</dbReference>
<reference evidence="17 18" key="1">
    <citation type="submission" date="2020-01" db="EMBL/GenBank/DDBJ databases">
        <title>The possibility of degradation of plastic by Microbulbifer hydrolyticus IRE-31.</title>
        <authorList>
            <person name="Liu L."/>
        </authorList>
    </citation>
    <scope>NUCLEOTIDE SEQUENCE [LARGE SCALE GENOMIC DNA]</scope>
    <source>
        <strain evidence="17 18">IRE-31</strain>
    </source>
</reference>
<dbReference type="Proteomes" id="UP000464675">
    <property type="component" value="Chromosome"/>
</dbReference>
<dbReference type="NCBIfam" id="TIGR00455">
    <property type="entry name" value="apsK"/>
    <property type="match status" value="1"/>
</dbReference>
<keyword evidence="7 13" id="KW-0547">Nucleotide-binding</keyword>
<evidence type="ECO:0000313" key="19">
    <source>
        <dbReference type="Proteomes" id="UP000563601"/>
    </source>
</evidence>
<keyword evidence="6 13" id="KW-0808">Transferase</keyword>
<dbReference type="GO" id="GO:0000103">
    <property type="term" value="P:sulfate assimilation"/>
    <property type="evidence" value="ECO:0007669"/>
    <property type="project" value="UniProtKB-UniRule"/>
</dbReference>
<dbReference type="EMBL" id="JACHHR010000001">
    <property type="protein sequence ID" value="MBB5210610.1"/>
    <property type="molecule type" value="Genomic_DNA"/>
</dbReference>
<keyword evidence="8 13" id="KW-0418">Kinase</keyword>
<evidence type="ECO:0000256" key="14">
    <source>
        <dbReference type="RuleBase" id="RU004347"/>
    </source>
</evidence>
<evidence type="ECO:0000256" key="7">
    <source>
        <dbReference type="ARBA" id="ARBA00022741"/>
    </source>
</evidence>
<evidence type="ECO:0000256" key="3">
    <source>
        <dbReference type="ARBA" id="ARBA00004806"/>
    </source>
</evidence>
<evidence type="ECO:0000256" key="2">
    <source>
        <dbReference type="ARBA" id="ARBA00002632"/>
    </source>
</evidence>
<evidence type="ECO:0000256" key="10">
    <source>
        <dbReference type="ARBA" id="ARBA00029724"/>
    </source>
</evidence>
<accession>A0A6P1TB08</accession>
<dbReference type="SUPFAM" id="SSF52540">
    <property type="entry name" value="P-loop containing nucleoside triphosphate hydrolases"/>
    <property type="match status" value="1"/>
</dbReference>
<evidence type="ECO:0000313" key="16">
    <source>
        <dbReference type="EMBL" id="MBB5210610.1"/>
    </source>
</evidence>
<dbReference type="GO" id="GO:0004020">
    <property type="term" value="F:adenylylsulfate kinase activity"/>
    <property type="evidence" value="ECO:0007669"/>
    <property type="project" value="UniProtKB-UniRule"/>
</dbReference>
<comment type="pathway">
    <text evidence="3 13 14">Sulfur metabolism; hydrogen sulfide biosynthesis; sulfite from sulfate: step 2/3.</text>
</comment>
<feature type="binding site" evidence="13">
    <location>
        <begin position="39"/>
        <end position="46"/>
    </location>
    <ligand>
        <name>ATP</name>
        <dbReference type="ChEBI" id="CHEBI:30616"/>
    </ligand>
</feature>
<dbReference type="EMBL" id="CP047491">
    <property type="protein sequence ID" value="QHQ38925.1"/>
    <property type="molecule type" value="Genomic_DNA"/>
</dbReference>
<evidence type="ECO:0000256" key="11">
    <source>
        <dbReference type="ARBA" id="ARBA00031393"/>
    </source>
</evidence>
<dbReference type="OrthoDB" id="9804504at2"/>
<comment type="function">
    <text evidence="2 13 14">Catalyzes the synthesis of activated sulfate.</text>
</comment>